<dbReference type="KEGG" id="ccs:CCNA_01985"/>
<evidence type="ECO:0000259" key="2">
    <source>
        <dbReference type="Pfam" id="PF02120"/>
    </source>
</evidence>
<feature type="domain" description="Flagellar hook-length control protein-like C-terminal" evidence="2">
    <location>
        <begin position="498"/>
        <end position="575"/>
    </location>
</feature>
<dbReference type="HOGENOM" id="CLU_030873_0_0_5"/>
<dbReference type="RefSeq" id="WP_010919774.1">
    <property type="nucleotide sequence ID" value="NC_011916.1"/>
</dbReference>
<dbReference type="Pfam" id="PF02120">
    <property type="entry name" value="Flg_hook"/>
    <property type="match status" value="1"/>
</dbReference>
<dbReference type="GeneID" id="7330125"/>
<gene>
    <name evidence="3" type="ordered locus">CCNA_01985</name>
</gene>
<dbReference type="Proteomes" id="UP000001364">
    <property type="component" value="Chromosome"/>
</dbReference>
<evidence type="ECO:0000256" key="1">
    <source>
        <dbReference type="SAM" id="MobiDB-lite"/>
    </source>
</evidence>
<dbReference type="RefSeq" id="YP_002517358.1">
    <property type="nucleotide sequence ID" value="NC_011916.1"/>
</dbReference>
<keyword evidence="4" id="KW-1185">Reference proteome</keyword>
<dbReference type="GO" id="GO:0005524">
    <property type="term" value="F:ATP binding"/>
    <property type="evidence" value="ECO:0007669"/>
    <property type="project" value="UniProtKB-KW"/>
</dbReference>
<accession>A0A0H3CAU5</accession>
<evidence type="ECO:0000313" key="3">
    <source>
        <dbReference type="EMBL" id="ACL95450.1"/>
    </source>
</evidence>
<dbReference type="EMBL" id="CP001340">
    <property type="protein sequence ID" value="ACL95450.1"/>
    <property type="molecule type" value="Genomic_DNA"/>
</dbReference>
<keyword evidence="3" id="KW-0547">Nucleotide-binding</keyword>
<protein>
    <submittedName>
        <fullName evidence="3">ABC transporter ATP-binding protein</fullName>
    </submittedName>
</protein>
<feature type="region of interest" description="Disordered" evidence="1">
    <location>
        <begin position="232"/>
        <end position="322"/>
    </location>
</feature>
<proteinExistence type="predicted"/>
<feature type="compositionally biased region" description="Low complexity" evidence="1">
    <location>
        <begin position="81"/>
        <end position="101"/>
    </location>
</feature>
<dbReference type="InterPro" id="IPR021136">
    <property type="entry name" value="Flagellar_hook_control-like_C"/>
</dbReference>
<dbReference type="PATRIC" id="fig|565050.3.peg.1944"/>
<feature type="region of interest" description="Disordered" evidence="1">
    <location>
        <begin position="362"/>
        <end position="416"/>
    </location>
</feature>
<keyword evidence="3" id="KW-0067">ATP-binding</keyword>
<sequence length="589" mass="59270">MAVDPTAPVPPTLPTVPAGTAVDSTAVLQALARQALAGSTAQLAEIAGQAEGKTSPVQGQGAAGPKSTAKDAGHSASALDARPAPAQGASASAPSRPPTETRTTRAVRLAMAEAVPRQAGLAPLMADVQAMVDRPDAPPEVRDAGRALLSTTPTIPDITTAPGLRRAVERSGVLLEAHLARAAAPPSAVGAAPPMVAEGDLKAALWVLRSALSAWLAKAEVSSGAVAPHVGSVADDGGADGPDPQGPMTHQARANGSSSSAGAMASSPPAQSRLAADAPDAPAATSSPIARALPAGAPVDAEDPPPARVGAPPSGSPTTHDADPELAVRFGAFVAPPQKTAERSPGKVALGGASLPALVQLEPRDGEGEPPATEPAEPRPLMTRGYGAPVEDVRSKTPPPPYAGGPTAGQRPEPTPSLSWAPEAMARRLLKGTQSALARQDLMQIASLPEPLVHEQEPSDARAQAAKLNFDLPFVTPQGVAVAQFEISRDGGGGGGGAAAAIEPTYRARFSIDVEPLGPVHAMVVLTGARARVSLWAERAETITRLRAGEEALGAALRQADLTPEVAVHSGAPPTRGVSPLGHFVDQAS</sequence>
<feature type="region of interest" description="Disordered" evidence="1">
    <location>
        <begin position="49"/>
        <end position="104"/>
    </location>
</feature>
<name>A0A0H3CAU5_CAUVN</name>
<dbReference type="AlphaFoldDB" id="A0A0H3CAU5"/>
<evidence type="ECO:0000313" key="4">
    <source>
        <dbReference type="Proteomes" id="UP000001364"/>
    </source>
</evidence>
<feature type="compositionally biased region" description="Low complexity" evidence="1">
    <location>
        <begin position="241"/>
        <end position="284"/>
    </location>
</feature>
<reference evidence="3 4" key="1">
    <citation type="journal article" date="2010" name="J. Bacteriol.">
        <title>The genetic basis of laboratory adaptation in Caulobacter crescentus.</title>
        <authorList>
            <person name="Marks M.E."/>
            <person name="Castro-Rojas C.M."/>
            <person name="Teiling C."/>
            <person name="Du L."/>
            <person name="Kapatral V."/>
            <person name="Walunas T.L."/>
            <person name="Crosson S."/>
        </authorList>
    </citation>
    <scope>NUCLEOTIDE SEQUENCE [LARGE SCALE GENOMIC DNA]</scope>
    <source>
        <strain evidence="4">NA1000 / CB15N</strain>
    </source>
</reference>
<dbReference type="OrthoDB" id="7941698at2"/>
<organism evidence="3 4">
    <name type="scientific">Caulobacter vibrioides (strain NA1000 / CB15N)</name>
    <name type="common">Caulobacter crescentus</name>
    <dbReference type="NCBI Taxonomy" id="565050"/>
    <lineage>
        <taxon>Bacteria</taxon>
        <taxon>Pseudomonadati</taxon>
        <taxon>Pseudomonadota</taxon>
        <taxon>Alphaproteobacteria</taxon>
        <taxon>Caulobacterales</taxon>
        <taxon>Caulobacteraceae</taxon>
        <taxon>Caulobacter</taxon>
    </lineage>
</organism>